<evidence type="ECO:0008006" key="4">
    <source>
        <dbReference type="Google" id="ProtNLM"/>
    </source>
</evidence>
<proteinExistence type="predicted"/>
<dbReference type="OrthoDB" id="4313158at2"/>
<gene>
    <name evidence="2" type="ORF">WN71_022460</name>
</gene>
<feature type="region of interest" description="Disordered" evidence="1">
    <location>
        <begin position="1"/>
        <end position="39"/>
    </location>
</feature>
<feature type="compositionally biased region" description="Basic and acidic residues" evidence="1">
    <location>
        <begin position="1"/>
        <end position="10"/>
    </location>
</feature>
<dbReference type="STRING" id="1428628.WN71_022460"/>
<protein>
    <recommendedName>
        <fullName evidence="4">AG1 protein</fullName>
    </recommendedName>
</protein>
<dbReference type="AlphaFoldDB" id="A0A1J4NU75"/>
<name>A0A1J4NU75_9ACTN</name>
<sequence length="159" mass="16824">MTWDEWEHLKASAAERQSPHTHLDQVAADSGGGSADSGDLVVHQDDLGAVGHEAHVLYDHVRAQADIAGAGADKSGAGTTMRAAAELKSHGLAIGGALETTVTVWTSQVDSVLQACAHVSNHLDYSRKRHAEDDETIAAAVRERDGSALSVSQLDQYFE</sequence>
<accession>A0A1J4NU75</accession>
<reference evidence="2" key="1">
    <citation type="submission" date="2016-10" db="EMBL/GenBank/DDBJ databases">
        <title>Genome sequence of Streptomyces mangrovisoli MUSC 149.</title>
        <authorList>
            <person name="Lee L.-H."/>
            <person name="Ser H.-L."/>
        </authorList>
    </citation>
    <scope>NUCLEOTIDE SEQUENCE [LARGE SCALE GENOMIC DNA]</scope>
    <source>
        <strain evidence="2">MUSC 149</strain>
    </source>
</reference>
<evidence type="ECO:0000313" key="2">
    <source>
        <dbReference type="EMBL" id="OIJ65650.1"/>
    </source>
</evidence>
<organism evidence="2 3">
    <name type="scientific">Streptomyces mangrovisoli</name>
    <dbReference type="NCBI Taxonomy" id="1428628"/>
    <lineage>
        <taxon>Bacteria</taxon>
        <taxon>Bacillati</taxon>
        <taxon>Actinomycetota</taxon>
        <taxon>Actinomycetes</taxon>
        <taxon>Kitasatosporales</taxon>
        <taxon>Streptomycetaceae</taxon>
        <taxon>Streptomyces</taxon>
    </lineage>
</organism>
<dbReference type="EMBL" id="LAVA02000053">
    <property type="protein sequence ID" value="OIJ65650.1"/>
    <property type="molecule type" value="Genomic_DNA"/>
</dbReference>
<comment type="caution">
    <text evidence="2">The sequence shown here is derived from an EMBL/GenBank/DDBJ whole genome shotgun (WGS) entry which is preliminary data.</text>
</comment>
<evidence type="ECO:0000256" key="1">
    <source>
        <dbReference type="SAM" id="MobiDB-lite"/>
    </source>
</evidence>
<dbReference type="Proteomes" id="UP000034196">
    <property type="component" value="Unassembled WGS sequence"/>
</dbReference>
<dbReference type="RefSeq" id="WP_046584730.1">
    <property type="nucleotide sequence ID" value="NZ_LAVA02000053.1"/>
</dbReference>
<keyword evidence="3" id="KW-1185">Reference proteome</keyword>
<evidence type="ECO:0000313" key="3">
    <source>
        <dbReference type="Proteomes" id="UP000034196"/>
    </source>
</evidence>